<dbReference type="PROSITE" id="PS50103">
    <property type="entry name" value="ZF_C3H1"/>
    <property type="match status" value="1"/>
</dbReference>
<evidence type="ECO:0000259" key="5">
    <source>
        <dbReference type="PROSITE" id="PS50103"/>
    </source>
</evidence>
<gene>
    <name evidence="6" type="primary">100636770</name>
</gene>
<evidence type="ECO:0000256" key="1">
    <source>
        <dbReference type="ARBA" id="ARBA00006043"/>
    </source>
</evidence>
<feature type="region of interest" description="Disordered" evidence="4">
    <location>
        <begin position="631"/>
        <end position="654"/>
    </location>
</feature>
<dbReference type="SMART" id="SM00355">
    <property type="entry name" value="ZnF_C2H2"/>
    <property type="match status" value="3"/>
</dbReference>
<dbReference type="GO" id="GO:0036503">
    <property type="term" value="P:ERAD pathway"/>
    <property type="evidence" value="ECO:0007669"/>
    <property type="project" value="TreeGrafter"/>
</dbReference>
<reference evidence="6" key="2">
    <citation type="submission" date="2024-06" db="UniProtKB">
        <authorList>
            <consortium name="EnsemblMetazoa"/>
        </authorList>
    </citation>
    <scope>IDENTIFICATION</scope>
</reference>
<evidence type="ECO:0000256" key="3">
    <source>
        <dbReference type="PROSITE-ProRule" id="PRU00723"/>
    </source>
</evidence>
<dbReference type="InterPro" id="IPR055417">
    <property type="entry name" value="UFD1_N1"/>
</dbReference>
<feature type="region of interest" description="Disordered" evidence="4">
    <location>
        <begin position="173"/>
        <end position="261"/>
    </location>
</feature>
<dbReference type="InterPro" id="IPR000571">
    <property type="entry name" value="Znf_CCCH"/>
</dbReference>
<dbReference type="SUPFAM" id="SSF49599">
    <property type="entry name" value="TRAF domain-like"/>
    <property type="match status" value="1"/>
</dbReference>
<dbReference type="AlphaFoldDB" id="A0AAN0J1P6"/>
<dbReference type="InterPro" id="IPR011993">
    <property type="entry name" value="PH-like_dom_sf"/>
</dbReference>
<organism evidence="6 7">
    <name type="scientific">Amphimedon queenslandica</name>
    <name type="common">Sponge</name>
    <dbReference type="NCBI Taxonomy" id="400682"/>
    <lineage>
        <taxon>Eukaryota</taxon>
        <taxon>Metazoa</taxon>
        <taxon>Porifera</taxon>
        <taxon>Demospongiae</taxon>
        <taxon>Heteroscleromorpha</taxon>
        <taxon>Haplosclerida</taxon>
        <taxon>Niphatidae</taxon>
        <taxon>Amphimedon</taxon>
    </lineage>
</organism>
<keyword evidence="3" id="KW-0863">Zinc-finger</keyword>
<dbReference type="Pfam" id="PF24842">
    <property type="entry name" value="UFD1_N2"/>
    <property type="match status" value="1"/>
</dbReference>
<keyword evidence="3" id="KW-0862">Zinc</keyword>
<keyword evidence="2" id="KW-0833">Ubl conjugation pathway</keyword>
<dbReference type="InterPro" id="IPR004854">
    <property type="entry name" value="Ufd1-like"/>
</dbReference>
<reference evidence="7" key="1">
    <citation type="journal article" date="2010" name="Nature">
        <title>The Amphimedon queenslandica genome and the evolution of animal complexity.</title>
        <authorList>
            <person name="Srivastava M."/>
            <person name="Simakov O."/>
            <person name="Chapman J."/>
            <person name="Fahey B."/>
            <person name="Gauthier M.E."/>
            <person name="Mitros T."/>
            <person name="Richards G.S."/>
            <person name="Conaco C."/>
            <person name="Dacre M."/>
            <person name="Hellsten U."/>
            <person name="Larroux C."/>
            <person name="Putnam N.H."/>
            <person name="Stanke M."/>
            <person name="Adamska M."/>
            <person name="Darling A."/>
            <person name="Degnan S.M."/>
            <person name="Oakley T.H."/>
            <person name="Plachetzki D.C."/>
            <person name="Zhai Y."/>
            <person name="Adamski M."/>
            <person name="Calcino A."/>
            <person name="Cummins S.F."/>
            <person name="Goodstein D.M."/>
            <person name="Harris C."/>
            <person name="Jackson D.J."/>
            <person name="Leys S.P."/>
            <person name="Shu S."/>
            <person name="Woodcroft B.J."/>
            <person name="Vervoort M."/>
            <person name="Kosik K.S."/>
            <person name="Manning G."/>
            <person name="Degnan B.M."/>
            <person name="Rokhsar D.S."/>
        </authorList>
    </citation>
    <scope>NUCLEOTIDE SEQUENCE [LARGE SCALE GENOMIC DNA]</scope>
</reference>
<feature type="compositionally biased region" description="Polar residues" evidence="4">
    <location>
        <begin position="173"/>
        <end position="189"/>
    </location>
</feature>
<dbReference type="Proteomes" id="UP000007879">
    <property type="component" value="Unassembled WGS sequence"/>
</dbReference>
<dbReference type="PROSITE" id="PS00028">
    <property type="entry name" value="ZINC_FINGER_C2H2_1"/>
    <property type="match status" value="1"/>
</dbReference>
<dbReference type="GO" id="GO:0006511">
    <property type="term" value="P:ubiquitin-dependent protein catabolic process"/>
    <property type="evidence" value="ECO:0007669"/>
    <property type="project" value="InterPro"/>
</dbReference>
<sequence length="862" mass="96957">MELQFLRDSFPDDPLLENSGSLVNEFFCARKVSNHSYEGRLFLTQKAFFFVSTFSTGKSYNISFSIEEVGEIISFIRVIPSIEFVLRKRKEEFTNFHDLNKTLNVLEKALPSEQVTFTSRKQALSRLVSVPTKELLADGNEIKKLCPYYSQSGFCPRLPFCKFQHDRLQQSLEDASTPTKDFNKLSTEGQPPFARSISTPGTTFSDKKTSPKTQGSGSSDDVSIVTSHDSRHENEPRVGVNDESPDDISGQEEVEVEEEEGGIEDVVVKRKKGVPNIYSSVSPEELECEQNSEDHPTQYGSGLESDEEQVEIPSKILVYPASMISRSDIDSGDKMILSPDILMACEQKELSYPMAFCLENKAQNKMVHAGVLEFSNPTPNTAFLPQWMFDHLSVGEDHEVDFGYVDLPKGTFVQLQPVSSAWLAVPYDKRVAILEFQLRNFQTLTEGTKVTITYELNKHTFKILRCKPAKGISIVDADVKTDFVEPADYNRFHSVEEGQAENIMLDEPVHCTLIAGQYRHFVLLSLPPKLQPSCLTVEVKKDTGDPDLFLCQNCSVPSQSRYMWCSQDAGDSVITLNEDDKEYKRDKPIFAGVVSLFEDTSFTICFHSNETTDGHSIQAAASPVGHVLRSAAGNSSLGEGEGERGEDSKEDEPVSIPPGYEQCSYCDSVMPQLRLLMHERHCAQSTFKCPICKQCFPKSAEKKHHSIAHEPLTCECGQELTQLALHHHQLTQCIKRSVKCQFKWCQLSYPLDQMDAHENQCGRKQVTCPECYEEVTQLEFEMHLEAFHTVDVSKIDWTKPITSQQLTYLVSEIPTQNGDFKCHCGDSFAFEDDLQVHQLTVCSPEQSIQSTGDDDDNEDIVG</sequence>
<dbReference type="InterPro" id="IPR042299">
    <property type="entry name" value="Ufd1-like_Nn"/>
</dbReference>
<keyword evidence="3" id="KW-0479">Metal-binding</keyword>
<evidence type="ECO:0000256" key="4">
    <source>
        <dbReference type="SAM" id="MobiDB-lite"/>
    </source>
</evidence>
<comment type="similarity">
    <text evidence="1">Belongs to the UFD1 family.</text>
</comment>
<evidence type="ECO:0000313" key="6">
    <source>
        <dbReference type="EnsemblMetazoa" id="XP_019850915.1"/>
    </source>
</evidence>
<dbReference type="Pfam" id="PF03152">
    <property type="entry name" value="UFD1_N1"/>
    <property type="match status" value="1"/>
</dbReference>
<dbReference type="SMART" id="SM00356">
    <property type="entry name" value="ZnF_C3H1"/>
    <property type="match status" value="1"/>
</dbReference>
<dbReference type="GO" id="GO:0031593">
    <property type="term" value="F:polyubiquitin modification-dependent protein binding"/>
    <property type="evidence" value="ECO:0007669"/>
    <property type="project" value="TreeGrafter"/>
</dbReference>
<feature type="domain" description="C3H1-type" evidence="5">
    <location>
        <begin position="140"/>
        <end position="168"/>
    </location>
</feature>
<feature type="compositionally biased region" description="Acidic residues" evidence="4">
    <location>
        <begin position="243"/>
        <end position="261"/>
    </location>
</feature>
<keyword evidence="7" id="KW-1185">Reference proteome</keyword>
<feature type="compositionally biased region" description="Polar residues" evidence="4">
    <location>
        <begin position="211"/>
        <end position="227"/>
    </location>
</feature>
<dbReference type="Gene3D" id="2.40.40.50">
    <property type="entry name" value="Ubiquitin fusion degradation protein UFD1, N-terminal domain"/>
    <property type="match status" value="1"/>
</dbReference>
<dbReference type="Gene3D" id="3.10.330.10">
    <property type="match status" value="1"/>
</dbReference>
<evidence type="ECO:0000313" key="7">
    <source>
        <dbReference type="Proteomes" id="UP000007879"/>
    </source>
</evidence>
<dbReference type="InterPro" id="IPR013087">
    <property type="entry name" value="Znf_C2H2_type"/>
</dbReference>
<feature type="zinc finger region" description="C3H1-type" evidence="3">
    <location>
        <begin position="140"/>
        <end position="168"/>
    </location>
</feature>
<dbReference type="Gene3D" id="3.30.40.10">
    <property type="entry name" value="Zinc/RING finger domain, C3HC4 (zinc finger)"/>
    <property type="match status" value="1"/>
</dbReference>
<dbReference type="InterPro" id="IPR055418">
    <property type="entry name" value="UFD1_N2"/>
</dbReference>
<dbReference type="GO" id="GO:0034098">
    <property type="term" value="C:VCP-NPL4-UFD1 AAA ATPase complex"/>
    <property type="evidence" value="ECO:0007669"/>
    <property type="project" value="TreeGrafter"/>
</dbReference>
<dbReference type="PANTHER" id="PTHR12555:SF13">
    <property type="entry name" value="UBIQUITIN RECOGNITION FACTOR IN ER-ASSOCIATED DEGRADATION PROTEIN 1"/>
    <property type="match status" value="1"/>
</dbReference>
<dbReference type="GO" id="GO:0008270">
    <property type="term" value="F:zinc ion binding"/>
    <property type="evidence" value="ECO:0007669"/>
    <property type="project" value="UniProtKB-KW"/>
</dbReference>
<dbReference type="PANTHER" id="PTHR12555">
    <property type="entry name" value="UBIQUITIN FUSION DEGRADATON PROTEIN 1"/>
    <property type="match status" value="1"/>
</dbReference>
<proteinExistence type="inferred from homology"/>
<evidence type="ECO:0000256" key="2">
    <source>
        <dbReference type="ARBA" id="ARBA00022786"/>
    </source>
</evidence>
<accession>A0AAN0J1P6</accession>
<feature type="region of interest" description="Disordered" evidence="4">
    <location>
        <begin position="283"/>
        <end position="307"/>
    </location>
</feature>
<dbReference type="InterPro" id="IPR013083">
    <property type="entry name" value="Znf_RING/FYVE/PHD"/>
</dbReference>
<protein>
    <recommendedName>
        <fullName evidence="5">C3H1-type domain-containing protein</fullName>
    </recommendedName>
</protein>
<dbReference type="EnsemblMetazoa" id="XM_019995356.1">
    <property type="protein sequence ID" value="XP_019850915.1"/>
    <property type="gene ID" value="LOC100636770"/>
</dbReference>
<dbReference type="Gene3D" id="2.30.29.30">
    <property type="entry name" value="Pleckstrin-homology domain (PH domain)/Phosphotyrosine-binding domain (PTB)"/>
    <property type="match status" value="1"/>
</dbReference>
<name>A0AAN0J1P6_AMPQE</name>